<keyword evidence="4" id="KW-1185">Reference proteome</keyword>
<dbReference type="InterPro" id="IPR000719">
    <property type="entry name" value="Prot_kinase_dom"/>
</dbReference>
<reference evidence="3 5" key="1">
    <citation type="journal article" date="2020" name="Stud. Mycol.">
        <title>101 Dothideomycetes genomes: a test case for predicting lifestyles and emergence of pathogens.</title>
        <authorList>
            <person name="Haridas S."/>
            <person name="Albert R."/>
            <person name="Binder M."/>
            <person name="Bloem J."/>
            <person name="Labutti K."/>
            <person name="Salamov A."/>
            <person name="Andreopoulos B."/>
            <person name="Baker S."/>
            <person name="Barry K."/>
            <person name="Bills G."/>
            <person name="Bluhm B."/>
            <person name="Cannon C."/>
            <person name="Castanera R."/>
            <person name="Culley D."/>
            <person name="Daum C."/>
            <person name="Ezra D."/>
            <person name="Gonzalez J."/>
            <person name="Henrissat B."/>
            <person name="Kuo A."/>
            <person name="Liang C."/>
            <person name="Lipzen A."/>
            <person name="Lutzoni F."/>
            <person name="Magnuson J."/>
            <person name="Mondo S."/>
            <person name="Nolan M."/>
            <person name="Ohm R."/>
            <person name="Pangilinan J."/>
            <person name="Park H.-J."/>
            <person name="Ramirez L."/>
            <person name="Alfaro M."/>
            <person name="Sun H."/>
            <person name="Tritt A."/>
            <person name="Yoshinaga Y."/>
            <person name="Zwiers L.-H."/>
            <person name="Turgeon B."/>
            <person name="Goodwin S."/>
            <person name="Spatafora J."/>
            <person name="Crous P."/>
            <person name="Grigoriev I."/>
        </authorList>
    </citation>
    <scope>NUCLEOTIDE SEQUENCE</scope>
    <source>
        <strain evidence="3 5">CBS 304.34</strain>
    </source>
</reference>
<organism evidence="3">
    <name type="scientific">Mytilinidion resinicola</name>
    <dbReference type="NCBI Taxonomy" id="574789"/>
    <lineage>
        <taxon>Eukaryota</taxon>
        <taxon>Fungi</taxon>
        <taxon>Dikarya</taxon>
        <taxon>Ascomycota</taxon>
        <taxon>Pezizomycotina</taxon>
        <taxon>Dothideomycetes</taxon>
        <taxon>Pleosporomycetidae</taxon>
        <taxon>Mytilinidiales</taxon>
        <taxon>Mytilinidiaceae</taxon>
        <taxon>Mytilinidion</taxon>
    </lineage>
</organism>
<dbReference type="GO" id="GO:0005524">
    <property type="term" value="F:ATP binding"/>
    <property type="evidence" value="ECO:0007669"/>
    <property type="project" value="InterPro"/>
</dbReference>
<dbReference type="GO" id="GO:0004672">
    <property type="term" value="F:protein kinase activity"/>
    <property type="evidence" value="ECO:0007669"/>
    <property type="project" value="InterPro"/>
</dbReference>
<name>A0A6A6YK47_9PEZI</name>
<dbReference type="EMBL" id="MU003702">
    <property type="protein sequence ID" value="KAF2809246.1"/>
    <property type="molecule type" value="Genomic_DNA"/>
</dbReference>
<feature type="region of interest" description="Disordered" evidence="1">
    <location>
        <begin position="1"/>
        <end position="34"/>
    </location>
</feature>
<proteinExistence type="predicted"/>
<dbReference type="PROSITE" id="PS50011">
    <property type="entry name" value="PROTEIN_KINASE_DOM"/>
    <property type="match status" value="1"/>
</dbReference>
<sequence>MPRKPFPLLAGQVPASREERSFEPETHPQNESLPTKLEECLNDGSFPSLLLVHDTSRCTSIEAVKPLSNTTKSSPTNALYSHYTGVLKGQENQTTVAPEDLEAPKHYRGGALTLSFRNLVGVSGHGAVYRASLRLPDVVDVNGRSKTGEVAVIAKLNYLVSHNSENNAQMLKKEATILGGSLKMSELQQEACLCLSHSKSRDAVTMLHHKGHCNPHLVMQPAVPKFYGYYCGQSLETHMKANSKKRVPVNEIRALYERLHDAHFMHGSVYPRNIAIQPGPLSSPPTDRSMNTPSFRIIDLGRARHKSDYKDQSMFRA</sequence>
<reference evidence="5" key="3">
    <citation type="submission" date="2025-04" db="UniProtKB">
        <authorList>
            <consortium name="RefSeq"/>
        </authorList>
    </citation>
    <scope>IDENTIFICATION</scope>
    <source>
        <strain evidence="5">CBS 304.34</strain>
    </source>
</reference>
<dbReference type="Pfam" id="PF06293">
    <property type="entry name" value="Kdo"/>
    <property type="match status" value="1"/>
</dbReference>
<feature type="compositionally biased region" description="Basic and acidic residues" evidence="1">
    <location>
        <begin position="16"/>
        <end position="28"/>
    </location>
</feature>
<gene>
    <name evidence="3 5" type="ORF">BDZ99DRAFT_521688</name>
</gene>
<dbReference type="OrthoDB" id="5327923at2759"/>
<dbReference type="GeneID" id="54466547"/>
<dbReference type="RefSeq" id="XP_033576210.1">
    <property type="nucleotide sequence ID" value="XM_033725654.1"/>
</dbReference>
<dbReference type="AlphaFoldDB" id="A0A6A6YK47"/>
<evidence type="ECO:0000259" key="2">
    <source>
        <dbReference type="PROSITE" id="PS50011"/>
    </source>
</evidence>
<evidence type="ECO:0000313" key="3">
    <source>
        <dbReference type="EMBL" id="KAF2809246.1"/>
    </source>
</evidence>
<feature type="domain" description="Protein kinase" evidence="2">
    <location>
        <begin position="114"/>
        <end position="317"/>
    </location>
</feature>
<evidence type="ECO:0000313" key="5">
    <source>
        <dbReference type="RefSeq" id="XP_033576210.1"/>
    </source>
</evidence>
<evidence type="ECO:0000313" key="4">
    <source>
        <dbReference type="Proteomes" id="UP000504636"/>
    </source>
</evidence>
<dbReference type="Proteomes" id="UP000504636">
    <property type="component" value="Unplaced"/>
</dbReference>
<evidence type="ECO:0000256" key="1">
    <source>
        <dbReference type="SAM" id="MobiDB-lite"/>
    </source>
</evidence>
<dbReference type="InterPro" id="IPR011009">
    <property type="entry name" value="Kinase-like_dom_sf"/>
</dbReference>
<reference evidence="5" key="2">
    <citation type="submission" date="2020-04" db="EMBL/GenBank/DDBJ databases">
        <authorList>
            <consortium name="NCBI Genome Project"/>
        </authorList>
    </citation>
    <scope>NUCLEOTIDE SEQUENCE</scope>
    <source>
        <strain evidence="5">CBS 304.34</strain>
    </source>
</reference>
<accession>A0A6A6YK47</accession>
<dbReference type="SUPFAM" id="SSF56112">
    <property type="entry name" value="Protein kinase-like (PK-like)"/>
    <property type="match status" value="1"/>
</dbReference>
<protein>
    <recommendedName>
        <fullName evidence="2">Protein kinase domain-containing protein</fullName>
    </recommendedName>
</protein>